<feature type="region of interest" description="Disordered" evidence="1">
    <location>
        <begin position="640"/>
        <end position="712"/>
    </location>
</feature>
<evidence type="ECO:0000313" key="3">
    <source>
        <dbReference type="EMBL" id="THD22752.1"/>
    </source>
</evidence>
<feature type="region of interest" description="Disordered" evidence="1">
    <location>
        <begin position="756"/>
        <end position="779"/>
    </location>
</feature>
<dbReference type="AlphaFoldDB" id="A0A4E0RX62"/>
<dbReference type="Gene3D" id="1.20.140.50">
    <property type="entry name" value="alix/aip1 like domains"/>
    <property type="match status" value="1"/>
</dbReference>
<dbReference type="PANTHER" id="PTHR23030:SF39">
    <property type="entry name" value="PROGRAMMED CELL DEATH 6-INTERACTING PROTEIN"/>
    <property type="match status" value="1"/>
</dbReference>
<dbReference type="SMART" id="SM01041">
    <property type="entry name" value="BRO1"/>
    <property type="match status" value="1"/>
</dbReference>
<feature type="compositionally biased region" description="Pro residues" evidence="1">
    <location>
        <begin position="671"/>
        <end position="683"/>
    </location>
</feature>
<feature type="compositionally biased region" description="Polar residues" evidence="1">
    <location>
        <begin position="641"/>
        <end position="669"/>
    </location>
</feature>
<dbReference type="Gene3D" id="1.25.40.280">
    <property type="entry name" value="alix/aip1 like domains"/>
    <property type="match status" value="1"/>
</dbReference>
<organism evidence="3 4">
    <name type="scientific">Fasciola hepatica</name>
    <name type="common">Liver fluke</name>
    <dbReference type="NCBI Taxonomy" id="6192"/>
    <lineage>
        <taxon>Eukaryota</taxon>
        <taxon>Metazoa</taxon>
        <taxon>Spiralia</taxon>
        <taxon>Lophotrochozoa</taxon>
        <taxon>Platyhelminthes</taxon>
        <taxon>Trematoda</taxon>
        <taxon>Digenea</taxon>
        <taxon>Plagiorchiida</taxon>
        <taxon>Echinostomata</taxon>
        <taxon>Echinostomatoidea</taxon>
        <taxon>Fasciolidae</taxon>
        <taxon>Fasciola</taxon>
    </lineage>
</organism>
<dbReference type="PANTHER" id="PTHR23030">
    <property type="entry name" value="PCD6 INTERACTING PROTEIN-RELATED"/>
    <property type="match status" value="1"/>
</dbReference>
<dbReference type="InterPro" id="IPR038499">
    <property type="entry name" value="BRO1_sf"/>
</dbReference>
<feature type="compositionally biased region" description="Low complexity" evidence="1">
    <location>
        <begin position="684"/>
        <end position="712"/>
    </location>
</feature>
<name>A0A4E0RX62_FASHE</name>
<dbReference type="GO" id="GO:0005768">
    <property type="term" value="C:endosome"/>
    <property type="evidence" value="ECO:0007669"/>
    <property type="project" value="TreeGrafter"/>
</dbReference>
<sequence>MIFIQFFLRYHDTLFALEPRVAMGENGARVDWKWSDFSGKSKKVCSSEFERANILFCYGAIHSQIAEGCDLKDESSLKQAVVSLRTAAGVFEFLAGHVSMFGSSSSEVVSDILSAYSVTMIAQAQECVFLKAESGSIPSEMVAKIASKARETYEDAWKRCSVPSCRHGIPKEWFSNLQQKIQLMSALAQYQQSKACGDSRAYGEQVARLSLAYDLFKQASSRGGSSFPRQSMLEQIKRERDTAAKDNDFIYHERVPTAKDISQVPSTGGIGKIELKLPILGSEVKDIFTDLIPLGFMEAKNQAEGMRRSLVSMEVQRLREATNELNAVMLSLNLPAAIQVNSDPVPKSLLDSAAKISQLGGAKQLREHVYSLPDSAERNREILQTQKNTLDDEEKTDQNLRQQFGERWVRQPSSKLNEQWKQEIAKMFKFLEETKKTDLMLANRFEENAQLFELLSQSPDEIRQAIQSQHSDSCTSPTGNETARQNLAAVCSQIESMKADRNSLQDQLEHFQLPKDVLDQFLRTFQESNKVPEQQMVDTINAQLEGIRQCVRASLTKQEELLSDLQTKFEAYFGRKKSAESSSLISQLTAAVDSFMALDTDVKEGMKFYAELTDRCLKVQDKIDDFCLARTTEKTEHMADITNNLSRVSVSNDGPTRSTPSEAPQNVTSPDRPPPTYNQPQQPPTTTQATAPSAAQPTPGMPAAAAAASGPMPAAPYGSAWGASPYGYGMPAYGPPPGMPVYGFYPTYGPGQMPQFPTYPGMPMPQGPYTPGQPRPPQP</sequence>
<dbReference type="Proteomes" id="UP000230066">
    <property type="component" value="Unassembled WGS sequence"/>
</dbReference>
<dbReference type="Gene3D" id="1.20.120.560">
    <property type="entry name" value="alix/aip1 in complex with the ypdl late domain"/>
    <property type="match status" value="1"/>
</dbReference>
<dbReference type="InterPro" id="IPR004328">
    <property type="entry name" value="BRO1_dom"/>
</dbReference>
<dbReference type="GO" id="GO:0000281">
    <property type="term" value="P:mitotic cytokinesis"/>
    <property type="evidence" value="ECO:0007669"/>
    <property type="project" value="TreeGrafter"/>
</dbReference>
<proteinExistence type="predicted"/>
<protein>
    <submittedName>
        <fullName evidence="3">Programmed cell death 6-interacting protein</fullName>
    </submittedName>
</protein>
<evidence type="ECO:0000259" key="2">
    <source>
        <dbReference type="PROSITE" id="PS51180"/>
    </source>
</evidence>
<evidence type="ECO:0000313" key="4">
    <source>
        <dbReference type="Proteomes" id="UP000230066"/>
    </source>
</evidence>
<evidence type="ECO:0000256" key="1">
    <source>
        <dbReference type="SAM" id="MobiDB-lite"/>
    </source>
</evidence>
<dbReference type="PROSITE" id="PS51180">
    <property type="entry name" value="BRO1"/>
    <property type="match status" value="1"/>
</dbReference>
<dbReference type="EMBL" id="JXXN02002548">
    <property type="protein sequence ID" value="THD22752.1"/>
    <property type="molecule type" value="Genomic_DNA"/>
</dbReference>
<keyword evidence="4" id="KW-1185">Reference proteome</keyword>
<accession>A0A4E0RX62</accession>
<dbReference type="Pfam" id="PF03097">
    <property type="entry name" value="BRO1"/>
    <property type="match status" value="1"/>
</dbReference>
<dbReference type="Pfam" id="PF13949">
    <property type="entry name" value="ALIX_LYPXL_bnd"/>
    <property type="match status" value="1"/>
</dbReference>
<comment type="caution">
    <text evidence="3">The sequence shown here is derived from an EMBL/GenBank/DDBJ whole genome shotgun (WGS) entry which is preliminary data.</text>
</comment>
<dbReference type="InterPro" id="IPR025304">
    <property type="entry name" value="ALIX_V_dom"/>
</dbReference>
<feature type="compositionally biased region" description="Pro residues" evidence="1">
    <location>
        <begin position="760"/>
        <end position="779"/>
    </location>
</feature>
<reference evidence="3" key="1">
    <citation type="submission" date="2019-03" db="EMBL/GenBank/DDBJ databases">
        <title>Improved annotation for the trematode Fasciola hepatica.</title>
        <authorList>
            <person name="Choi Y.-J."/>
            <person name="Martin J."/>
            <person name="Mitreva M."/>
        </authorList>
    </citation>
    <scope>NUCLEOTIDE SEQUENCE [LARGE SCALE GENOMIC DNA]</scope>
</reference>
<gene>
    <name evidence="3" type="ORF">D915_006038</name>
</gene>
<feature type="domain" description="BRO1" evidence="2">
    <location>
        <begin position="1"/>
        <end position="325"/>
    </location>
</feature>